<dbReference type="GO" id="GO:0008270">
    <property type="term" value="F:zinc ion binding"/>
    <property type="evidence" value="ECO:0007669"/>
    <property type="project" value="UniProtKB-KW"/>
</dbReference>
<comment type="caution">
    <text evidence="6">The sequence shown here is derived from an EMBL/GenBank/DDBJ whole genome shotgun (WGS) entry which is preliminary data.</text>
</comment>
<accession>A0A4E0RU02</accession>
<dbReference type="Gene3D" id="3.30.40.10">
    <property type="entry name" value="Zinc/RING finger domain, C3HC4 (zinc finger)"/>
    <property type="match status" value="1"/>
</dbReference>
<dbReference type="PANTHER" id="PTHR12420:SF42">
    <property type="entry name" value="G2_M PHASE-SPECIFIC E3 UBIQUITIN-PROTEIN LIGASE"/>
    <property type="match status" value="1"/>
</dbReference>
<feature type="region of interest" description="Disordered" evidence="4">
    <location>
        <begin position="356"/>
        <end position="488"/>
    </location>
</feature>
<proteinExistence type="predicted"/>
<keyword evidence="3" id="KW-0862">Zinc</keyword>
<feature type="region of interest" description="Disordered" evidence="4">
    <location>
        <begin position="226"/>
        <end position="246"/>
    </location>
</feature>
<keyword evidence="1" id="KW-0479">Metal-binding</keyword>
<dbReference type="InterPro" id="IPR034732">
    <property type="entry name" value="EPHD"/>
</dbReference>
<organism evidence="6 7">
    <name type="scientific">Fasciola hepatica</name>
    <name type="common">Liver fluke</name>
    <dbReference type="NCBI Taxonomy" id="6192"/>
    <lineage>
        <taxon>Eukaryota</taxon>
        <taxon>Metazoa</taxon>
        <taxon>Spiralia</taxon>
        <taxon>Lophotrochozoa</taxon>
        <taxon>Platyhelminthes</taxon>
        <taxon>Trematoda</taxon>
        <taxon>Digenea</taxon>
        <taxon>Plagiorchiida</taxon>
        <taxon>Echinostomata</taxon>
        <taxon>Echinostomatoidea</taxon>
        <taxon>Fasciolidae</taxon>
        <taxon>Fasciola</taxon>
    </lineage>
</organism>
<dbReference type="PANTHER" id="PTHR12420">
    <property type="entry name" value="PHD FINGER PROTEIN"/>
    <property type="match status" value="1"/>
</dbReference>
<feature type="compositionally biased region" description="Basic residues" evidence="4">
    <location>
        <begin position="459"/>
        <end position="470"/>
    </location>
</feature>
<evidence type="ECO:0000313" key="7">
    <source>
        <dbReference type="Proteomes" id="UP000230066"/>
    </source>
</evidence>
<feature type="compositionally biased region" description="Polar residues" evidence="4">
    <location>
        <begin position="162"/>
        <end position="185"/>
    </location>
</feature>
<keyword evidence="7" id="KW-1185">Reference proteome</keyword>
<dbReference type="InterPro" id="IPR051188">
    <property type="entry name" value="PHD-type_Zinc_Finger"/>
</dbReference>
<dbReference type="AlphaFoldDB" id="A0A4E0RU02"/>
<protein>
    <submittedName>
        <fullName evidence="6">Phd finger protein</fullName>
    </submittedName>
</protein>
<name>A0A4E0RU02_FASHE</name>
<feature type="domain" description="PHD-type" evidence="5">
    <location>
        <begin position="12"/>
        <end position="130"/>
    </location>
</feature>
<evidence type="ECO:0000313" key="6">
    <source>
        <dbReference type="EMBL" id="THD25058.1"/>
    </source>
</evidence>
<dbReference type="EMBL" id="JXXN02001309">
    <property type="protein sequence ID" value="THD25058.1"/>
    <property type="molecule type" value="Genomic_DNA"/>
</dbReference>
<evidence type="ECO:0000256" key="2">
    <source>
        <dbReference type="ARBA" id="ARBA00022771"/>
    </source>
</evidence>
<sequence length="531" mass="58844">MPRKKPPPKIVEELCGFCQQEEEHPLLGALVKTDEVVLHSNCIFAASGLSQDKEDGKTEGEYVEGFHISAIQKELKRGRLLHCCHCHRYGASVGCVVGSCPRSFHLPCITKAMGVTIFEDPFPSYCKKHAPRQDLKPWFRLNEEVPLCCICLFSILPEDSSGDSTPSSKHSDATSASPTRSTPIPKSTVKLKRAPRRSCVTVSTPKCIQISSGMSSVKRKLSLSNSTWELPDSPPHPDTSELDETLSTQNPCHKATIPNLPHIPAWLENYLIKLPSRHRSSAYETWQYNTVHGMCCPKAWMHRSCIAGFAVTAALHYVKCPYCADKQTFIRSIIDAGIWVPDRDAAWELEPGAFADLAPADENEENGSSSDSDTDTERSPDANNTRNNSPAPPTRLGSAPNYVSGQTEPITLTHTHDSESHEQIENPRPPAAPAPARCPGQSKPVLSLVWTTPSDQSQRSRRVPRSRRFTHQTTFSHPKSPPQPVTTRRVRRRLSLYSRDSVNVGSHVESRLRQVTLGTFLASLHMSSLPE</sequence>
<evidence type="ECO:0000256" key="3">
    <source>
        <dbReference type="ARBA" id="ARBA00022833"/>
    </source>
</evidence>
<evidence type="ECO:0000256" key="1">
    <source>
        <dbReference type="ARBA" id="ARBA00022723"/>
    </source>
</evidence>
<dbReference type="GO" id="GO:0005634">
    <property type="term" value="C:nucleus"/>
    <property type="evidence" value="ECO:0007669"/>
    <property type="project" value="TreeGrafter"/>
</dbReference>
<dbReference type="Pfam" id="PF13771">
    <property type="entry name" value="zf-HC5HC2H"/>
    <property type="match status" value="1"/>
</dbReference>
<feature type="compositionally biased region" description="Polar residues" evidence="4">
    <location>
        <begin position="401"/>
        <end position="413"/>
    </location>
</feature>
<evidence type="ECO:0000259" key="5">
    <source>
        <dbReference type="PROSITE" id="PS51805"/>
    </source>
</evidence>
<keyword evidence="2" id="KW-0863">Zinc-finger</keyword>
<reference evidence="6" key="1">
    <citation type="submission" date="2019-03" db="EMBL/GenBank/DDBJ databases">
        <title>Improved annotation for the trematode Fasciola hepatica.</title>
        <authorList>
            <person name="Choi Y.-J."/>
            <person name="Martin J."/>
            <person name="Mitreva M."/>
        </authorList>
    </citation>
    <scope>NUCLEOTIDE SEQUENCE [LARGE SCALE GENOMIC DNA]</scope>
</reference>
<feature type="region of interest" description="Disordered" evidence="4">
    <location>
        <begin position="162"/>
        <end position="197"/>
    </location>
</feature>
<dbReference type="Proteomes" id="UP000230066">
    <property type="component" value="Unassembled WGS sequence"/>
</dbReference>
<evidence type="ECO:0000256" key="4">
    <source>
        <dbReference type="SAM" id="MobiDB-lite"/>
    </source>
</evidence>
<dbReference type="PROSITE" id="PS51805">
    <property type="entry name" value="EPHD"/>
    <property type="match status" value="1"/>
</dbReference>
<dbReference type="InterPro" id="IPR013083">
    <property type="entry name" value="Znf_RING/FYVE/PHD"/>
</dbReference>
<gene>
    <name evidence="6" type="ORF">D915_004019</name>
</gene>
<feature type="compositionally biased region" description="Basic and acidic residues" evidence="4">
    <location>
        <begin position="414"/>
        <end position="425"/>
    </location>
</feature>